<dbReference type="SUPFAM" id="SSF81383">
    <property type="entry name" value="F-box domain"/>
    <property type="match status" value="1"/>
</dbReference>
<reference evidence="2" key="1">
    <citation type="submission" date="2021-02" db="EMBL/GenBank/DDBJ databases">
        <authorList>
            <person name="Nowell W R."/>
        </authorList>
    </citation>
    <scope>NUCLEOTIDE SEQUENCE</scope>
</reference>
<dbReference type="Pfam" id="PF00646">
    <property type="entry name" value="F-box"/>
    <property type="match status" value="1"/>
</dbReference>
<protein>
    <recommendedName>
        <fullName evidence="1">F-box domain-containing protein</fullName>
    </recommendedName>
</protein>
<gene>
    <name evidence="2" type="ORF">ZHD862_LOCUS1393</name>
</gene>
<evidence type="ECO:0000259" key="1">
    <source>
        <dbReference type="PROSITE" id="PS50181"/>
    </source>
</evidence>
<dbReference type="InterPro" id="IPR036047">
    <property type="entry name" value="F-box-like_dom_sf"/>
</dbReference>
<dbReference type="Proteomes" id="UP000663864">
    <property type="component" value="Unassembled WGS sequence"/>
</dbReference>
<dbReference type="AlphaFoldDB" id="A0A813RAY1"/>
<name>A0A813RAY1_9BILA</name>
<proteinExistence type="predicted"/>
<dbReference type="EMBL" id="CAJNOT010000024">
    <property type="protein sequence ID" value="CAF0781022.1"/>
    <property type="molecule type" value="Genomic_DNA"/>
</dbReference>
<sequence>MTSSPSQFFDLPDEILLIILTKLNIIDVFNLKGLNRRIDNIVYDEVIARNLTLFKYWSYDVICKLDNELLDLFCLKILPEIHYKIQSLNVEISSMKRIFLSTTYPNLYKLGVYNVDKNTTLFLLRDNNSYLNIYKNQITSFIIRFNNKSQRSFSDQLPVIFTSIFEMFTNLDYLNFIANSIDHQQLSFEISSPPSIVSANVLKLIINVDSFNDCLYVLDGRFENLHTLCIRISRIHSDEIIRNNKEILFNLKYFSLTSDAGTIAYDELVVPLIHRMLNLEKLRLFLVVVHKETFIDGNNLKYNIINYLLHLKQFGFNIHSFIPIDNPNDLPSNEDIRQTLKNVGNNYSFCCINYYPESRMGHCNIYSYSCSNEMKFYYNVTNNFQSGIYKFVRKISLFDEYPFEHEFFIQISQSFPFVESLSLTNQKPQNEKKNEETNLPIAQFCHLTRLNFDDAHDDYIEQFLLDRKTCLSNNFLITVEYYQLQRVTFNFTRASTKNNCEKCGYKYYNDALNV</sequence>
<comment type="caution">
    <text evidence="2">The sequence shown here is derived from an EMBL/GenBank/DDBJ whole genome shotgun (WGS) entry which is preliminary data.</text>
</comment>
<dbReference type="PROSITE" id="PS50181">
    <property type="entry name" value="FBOX"/>
    <property type="match status" value="1"/>
</dbReference>
<accession>A0A813RAY1</accession>
<feature type="domain" description="F-box" evidence="1">
    <location>
        <begin position="5"/>
        <end position="51"/>
    </location>
</feature>
<dbReference type="InterPro" id="IPR001810">
    <property type="entry name" value="F-box_dom"/>
</dbReference>
<organism evidence="2 3">
    <name type="scientific">Rotaria sordida</name>
    <dbReference type="NCBI Taxonomy" id="392033"/>
    <lineage>
        <taxon>Eukaryota</taxon>
        <taxon>Metazoa</taxon>
        <taxon>Spiralia</taxon>
        <taxon>Gnathifera</taxon>
        <taxon>Rotifera</taxon>
        <taxon>Eurotatoria</taxon>
        <taxon>Bdelloidea</taxon>
        <taxon>Philodinida</taxon>
        <taxon>Philodinidae</taxon>
        <taxon>Rotaria</taxon>
    </lineage>
</organism>
<evidence type="ECO:0000313" key="2">
    <source>
        <dbReference type="EMBL" id="CAF0781022.1"/>
    </source>
</evidence>
<evidence type="ECO:0000313" key="3">
    <source>
        <dbReference type="Proteomes" id="UP000663864"/>
    </source>
</evidence>